<evidence type="ECO:0000259" key="10">
    <source>
        <dbReference type="Pfam" id="PF07730"/>
    </source>
</evidence>
<keyword evidence="6 12" id="KW-0418">Kinase</keyword>
<keyword evidence="8" id="KW-0902">Two-component regulatory system</keyword>
<evidence type="ECO:0000256" key="4">
    <source>
        <dbReference type="ARBA" id="ARBA00022679"/>
    </source>
</evidence>
<dbReference type="InterPro" id="IPR025828">
    <property type="entry name" value="Put_sensor_dom"/>
</dbReference>
<keyword evidence="3" id="KW-0597">Phosphoprotein</keyword>
<dbReference type="InterPro" id="IPR011712">
    <property type="entry name" value="Sig_transdc_His_kin_sub3_dim/P"/>
</dbReference>
<gene>
    <name evidence="12" type="ORF">ACFPCY_38430</name>
</gene>
<dbReference type="InterPro" id="IPR050482">
    <property type="entry name" value="Sensor_HK_TwoCompSys"/>
</dbReference>
<keyword evidence="7" id="KW-0067">ATP-binding</keyword>
<dbReference type="SUPFAM" id="SSF55874">
    <property type="entry name" value="ATPase domain of HSP90 chaperone/DNA topoisomerase II/histidine kinase"/>
    <property type="match status" value="1"/>
</dbReference>
<name>A0ABV9UBD7_9ACTN</name>
<proteinExistence type="predicted"/>
<evidence type="ECO:0000256" key="3">
    <source>
        <dbReference type="ARBA" id="ARBA00022553"/>
    </source>
</evidence>
<dbReference type="InterPro" id="IPR036890">
    <property type="entry name" value="HATPase_C_sf"/>
</dbReference>
<comment type="catalytic activity">
    <reaction evidence="1">
        <text>ATP + protein L-histidine = ADP + protein N-phospho-L-histidine.</text>
        <dbReference type="EC" id="2.7.13.3"/>
    </reaction>
</comment>
<keyword evidence="4" id="KW-0808">Transferase</keyword>
<reference evidence="13" key="1">
    <citation type="journal article" date="2019" name="Int. J. Syst. Evol. Microbiol.">
        <title>The Global Catalogue of Microorganisms (GCM) 10K type strain sequencing project: providing services to taxonomists for standard genome sequencing and annotation.</title>
        <authorList>
            <consortium name="The Broad Institute Genomics Platform"/>
            <consortium name="The Broad Institute Genome Sequencing Center for Infectious Disease"/>
            <person name="Wu L."/>
            <person name="Ma J."/>
        </authorList>
    </citation>
    <scope>NUCLEOTIDE SEQUENCE [LARGE SCALE GENOMIC DNA]</scope>
    <source>
        <strain evidence="13">KLKA75</strain>
    </source>
</reference>
<evidence type="ECO:0000313" key="13">
    <source>
        <dbReference type="Proteomes" id="UP001595872"/>
    </source>
</evidence>
<evidence type="ECO:0000259" key="11">
    <source>
        <dbReference type="Pfam" id="PF13796"/>
    </source>
</evidence>
<dbReference type="PANTHER" id="PTHR24421:SF10">
    <property type="entry name" value="NITRATE_NITRITE SENSOR PROTEIN NARQ"/>
    <property type="match status" value="1"/>
</dbReference>
<evidence type="ECO:0000256" key="5">
    <source>
        <dbReference type="ARBA" id="ARBA00022741"/>
    </source>
</evidence>
<evidence type="ECO:0000313" key="12">
    <source>
        <dbReference type="EMBL" id="MFC4913228.1"/>
    </source>
</evidence>
<feature type="domain" description="Putative sensor" evidence="11">
    <location>
        <begin position="38"/>
        <end position="216"/>
    </location>
</feature>
<evidence type="ECO:0000256" key="6">
    <source>
        <dbReference type="ARBA" id="ARBA00022777"/>
    </source>
</evidence>
<keyword evidence="9" id="KW-0472">Membrane</keyword>
<dbReference type="Proteomes" id="UP001595872">
    <property type="component" value="Unassembled WGS sequence"/>
</dbReference>
<keyword evidence="13" id="KW-1185">Reference proteome</keyword>
<dbReference type="CDD" id="cd16917">
    <property type="entry name" value="HATPase_UhpB-NarQ-NarX-like"/>
    <property type="match status" value="1"/>
</dbReference>
<dbReference type="PANTHER" id="PTHR24421">
    <property type="entry name" value="NITRATE/NITRITE SENSOR PROTEIN NARX-RELATED"/>
    <property type="match status" value="1"/>
</dbReference>
<dbReference type="GO" id="GO:0016301">
    <property type="term" value="F:kinase activity"/>
    <property type="evidence" value="ECO:0007669"/>
    <property type="project" value="UniProtKB-KW"/>
</dbReference>
<organism evidence="12 13">
    <name type="scientific">Actinomadura gamaensis</name>
    <dbReference type="NCBI Taxonomy" id="1763541"/>
    <lineage>
        <taxon>Bacteria</taxon>
        <taxon>Bacillati</taxon>
        <taxon>Actinomycetota</taxon>
        <taxon>Actinomycetes</taxon>
        <taxon>Streptosporangiales</taxon>
        <taxon>Thermomonosporaceae</taxon>
        <taxon>Actinomadura</taxon>
    </lineage>
</organism>
<dbReference type="Pfam" id="PF13796">
    <property type="entry name" value="Sensor"/>
    <property type="match status" value="1"/>
</dbReference>
<feature type="transmembrane region" description="Helical" evidence="9">
    <location>
        <begin position="180"/>
        <end position="200"/>
    </location>
</feature>
<feature type="domain" description="Signal transduction histidine kinase subgroup 3 dimerisation and phosphoacceptor" evidence="10">
    <location>
        <begin position="249"/>
        <end position="314"/>
    </location>
</feature>
<evidence type="ECO:0000256" key="7">
    <source>
        <dbReference type="ARBA" id="ARBA00022840"/>
    </source>
</evidence>
<dbReference type="EMBL" id="JBHSIT010000015">
    <property type="protein sequence ID" value="MFC4913228.1"/>
    <property type="molecule type" value="Genomic_DNA"/>
</dbReference>
<comment type="caution">
    <text evidence="12">The sequence shown here is derived from an EMBL/GenBank/DDBJ whole genome shotgun (WGS) entry which is preliminary data.</text>
</comment>
<protein>
    <recommendedName>
        <fullName evidence="2">histidine kinase</fullName>
        <ecNumber evidence="2">2.7.13.3</ecNumber>
    </recommendedName>
</protein>
<dbReference type="Gene3D" id="3.30.565.10">
    <property type="entry name" value="Histidine kinase-like ATPase, C-terminal domain"/>
    <property type="match status" value="1"/>
</dbReference>
<evidence type="ECO:0000256" key="2">
    <source>
        <dbReference type="ARBA" id="ARBA00012438"/>
    </source>
</evidence>
<keyword evidence="5" id="KW-0547">Nucleotide-binding</keyword>
<evidence type="ECO:0000256" key="8">
    <source>
        <dbReference type="ARBA" id="ARBA00023012"/>
    </source>
</evidence>
<dbReference type="RefSeq" id="WP_378263939.1">
    <property type="nucleotide sequence ID" value="NZ_JBHSIT010000015.1"/>
</dbReference>
<feature type="transmembrane region" description="Helical" evidence="9">
    <location>
        <begin position="140"/>
        <end position="160"/>
    </location>
</feature>
<feature type="transmembrane region" description="Helical" evidence="9">
    <location>
        <begin position="55"/>
        <end position="77"/>
    </location>
</feature>
<evidence type="ECO:0000256" key="9">
    <source>
        <dbReference type="SAM" id="Phobius"/>
    </source>
</evidence>
<keyword evidence="9" id="KW-1133">Transmembrane helix</keyword>
<feature type="transmembrane region" description="Helical" evidence="9">
    <location>
        <begin position="28"/>
        <end position="49"/>
    </location>
</feature>
<keyword evidence="9" id="KW-0812">Transmembrane</keyword>
<dbReference type="Pfam" id="PF07730">
    <property type="entry name" value="HisKA_3"/>
    <property type="match status" value="1"/>
</dbReference>
<dbReference type="Gene3D" id="1.20.5.1930">
    <property type="match status" value="1"/>
</dbReference>
<evidence type="ECO:0000256" key="1">
    <source>
        <dbReference type="ARBA" id="ARBA00000085"/>
    </source>
</evidence>
<accession>A0ABV9UBD7</accession>
<dbReference type="EC" id="2.7.13.3" evidence="2"/>
<sequence length="439" mass="47400">MGEVARTGWDRSVLDASWRPWVMLRTPVTWRAVAQAPLAFAFGLFWFVGLAVGGLLSLALSVLWIGLLMLVALMLLWRGGAMLERRLLLATFGLRIEDPYRPLPPGRNVLAKVRALVADPATWKDLVYLGLLLPVAMVEFLVWMFCWSMVALLVLAPLLATRGHGLQFVVGPVTVWVSDPLSGLWATLVGLLLMVPALYVTRAMAIAHVLWARVLLGSSVSQEENAELRARAERLRASRARGVDAVEAERRRIERDLHDGAQQRLLSVAMDIGRARAKLDTDPEAARVLIEQAHAGAKEAIAELRDLARGIYPAILTDRGLDAALSGLAGRAAVPVEVHVELDERPPAAVESIAYFVVAEALTNVSKYADASSASVRVAREGRWVVVEIADDGRGGARSEPGGGLAGLADRAATIDGILTVDSPPGGPTVIRADLPCDW</sequence>